<dbReference type="Proteomes" id="UP001403385">
    <property type="component" value="Unassembled WGS sequence"/>
</dbReference>
<evidence type="ECO:0000256" key="1">
    <source>
        <dbReference type="ARBA" id="ARBA00004651"/>
    </source>
</evidence>
<sequence length="406" mass="45443">MLKLVTLAWRNIWRNQRRTLITISSIFFAVLLALFMRSMQFGSYENMIRNSVEFYSGYIQIHKKGYWENKSINKLLEETDSVKALVNTTQNVHFYIPRLESFVLAASDNLSKGAMVIGTGPEEENQMTRLASKVIEGEYFTSGTRGVLIAQGLAEYLQLHLHDTLVLIGQGYHGVNAVDMYPITGIIKLPNPQANNNMVYMPIVLAQEFNAAPDLLSAMVIKVNDIQSVQQTTSQLQNTLGDSYEVMDWKSLQPELVQLIESDNAGGVIMLGILYVVIAFGIFGTVIMMSMERTKEFGILIAVGMQKLQLSFMIVLETIFIGLFGLGVSLTAGIPLLLYMHKNPIPLTGNAAEAMLKMGVEPIVPFSLEPNIFITQCLAILVIVVICLVYPVWNIYQLKIIETMKR</sequence>
<feature type="transmembrane region" description="Helical" evidence="7">
    <location>
        <begin position="20"/>
        <end position="39"/>
    </location>
</feature>
<evidence type="ECO:0000256" key="6">
    <source>
        <dbReference type="ARBA" id="ARBA00023136"/>
    </source>
</evidence>
<reference evidence="9 10" key="1">
    <citation type="submission" date="2024-04" db="EMBL/GenBank/DDBJ databases">
        <title>Novel genus in family Flammeovirgaceae.</title>
        <authorList>
            <person name="Nguyen T.H."/>
            <person name="Vuong T.Q."/>
            <person name="Le H."/>
            <person name="Kim S.-G."/>
        </authorList>
    </citation>
    <scope>NUCLEOTIDE SEQUENCE [LARGE SCALE GENOMIC DNA]</scope>
    <source>
        <strain evidence="9 10">JCM 23209</strain>
    </source>
</reference>
<dbReference type="GO" id="GO:0098797">
    <property type="term" value="C:plasma membrane protein complex"/>
    <property type="evidence" value="ECO:0007669"/>
    <property type="project" value="TreeGrafter"/>
</dbReference>
<proteinExistence type="inferred from homology"/>
<evidence type="ECO:0000313" key="10">
    <source>
        <dbReference type="Proteomes" id="UP001403385"/>
    </source>
</evidence>
<dbReference type="InterPro" id="IPR003838">
    <property type="entry name" value="ABC3_permease_C"/>
</dbReference>
<feature type="transmembrane region" description="Helical" evidence="7">
    <location>
        <begin position="310"/>
        <end position="338"/>
    </location>
</feature>
<feature type="transmembrane region" description="Helical" evidence="7">
    <location>
        <begin position="268"/>
        <end position="289"/>
    </location>
</feature>
<evidence type="ECO:0000256" key="7">
    <source>
        <dbReference type="SAM" id="Phobius"/>
    </source>
</evidence>
<comment type="subcellular location">
    <subcellularLocation>
        <location evidence="1">Cell membrane</location>
        <topology evidence="1">Multi-pass membrane protein</topology>
    </subcellularLocation>
</comment>
<name>A0AAW9S7L3_9BACT</name>
<dbReference type="PANTHER" id="PTHR30489:SF0">
    <property type="entry name" value="LIPOPROTEIN-RELEASING SYSTEM TRANSMEMBRANE PROTEIN LOLE"/>
    <property type="match status" value="1"/>
</dbReference>
<comment type="similarity">
    <text evidence="2">Belongs to the ABC-4 integral membrane protein family. LolC/E subfamily.</text>
</comment>
<evidence type="ECO:0000256" key="3">
    <source>
        <dbReference type="ARBA" id="ARBA00022475"/>
    </source>
</evidence>
<evidence type="ECO:0000256" key="5">
    <source>
        <dbReference type="ARBA" id="ARBA00022989"/>
    </source>
</evidence>
<evidence type="ECO:0000259" key="8">
    <source>
        <dbReference type="Pfam" id="PF02687"/>
    </source>
</evidence>
<keyword evidence="3" id="KW-1003">Cell membrane</keyword>
<dbReference type="Pfam" id="PF02687">
    <property type="entry name" value="FtsX"/>
    <property type="match status" value="1"/>
</dbReference>
<gene>
    <name evidence="9" type="ORF">AAG747_07340</name>
</gene>
<organism evidence="9 10">
    <name type="scientific">Rapidithrix thailandica</name>
    <dbReference type="NCBI Taxonomy" id="413964"/>
    <lineage>
        <taxon>Bacteria</taxon>
        <taxon>Pseudomonadati</taxon>
        <taxon>Bacteroidota</taxon>
        <taxon>Cytophagia</taxon>
        <taxon>Cytophagales</taxon>
        <taxon>Flammeovirgaceae</taxon>
        <taxon>Rapidithrix</taxon>
    </lineage>
</organism>
<keyword evidence="4 7" id="KW-0812">Transmembrane</keyword>
<protein>
    <submittedName>
        <fullName evidence="9">FtsX-like permease family protein</fullName>
    </submittedName>
</protein>
<evidence type="ECO:0000256" key="2">
    <source>
        <dbReference type="ARBA" id="ARBA00005236"/>
    </source>
</evidence>
<dbReference type="RefSeq" id="WP_346820500.1">
    <property type="nucleotide sequence ID" value="NZ_JBDKWZ010000003.1"/>
</dbReference>
<keyword evidence="5 7" id="KW-1133">Transmembrane helix</keyword>
<dbReference type="EMBL" id="JBDKWZ010000003">
    <property type="protein sequence ID" value="MEN7547715.1"/>
    <property type="molecule type" value="Genomic_DNA"/>
</dbReference>
<dbReference type="GO" id="GO:0044874">
    <property type="term" value="P:lipoprotein localization to outer membrane"/>
    <property type="evidence" value="ECO:0007669"/>
    <property type="project" value="TreeGrafter"/>
</dbReference>
<evidence type="ECO:0000313" key="9">
    <source>
        <dbReference type="EMBL" id="MEN7547715.1"/>
    </source>
</evidence>
<keyword evidence="10" id="KW-1185">Reference proteome</keyword>
<feature type="transmembrane region" description="Helical" evidence="7">
    <location>
        <begin position="372"/>
        <end position="396"/>
    </location>
</feature>
<keyword evidence="6 7" id="KW-0472">Membrane</keyword>
<feature type="domain" description="ABC3 transporter permease C-terminal" evidence="8">
    <location>
        <begin position="269"/>
        <end position="398"/>
    </location>
</feature>
<dbReference type="InterPro" id="IPR051447">
    <property type="entry name" value="Lipoprotein-release_system"/>
</dbReference>
<dbReference type="AlphaFoldDB" id="A0AAW9S7L3"/>
<accession>A0AAW9S7L3</accession>
<evidence type="ECO:0000256" key="4">
    <source>
        <dbReference type="ARBA" id="ARBA00022692"/>
    </source>
</evidence>
<comment type="caution">
    <text evidence="9">The sequence shown here is derived from an EMBL/GenBank/DDBJ whole genome shotgun (WGS) entry which is preliminary data.</text>
</comment>
<dbReference type="PANTHER" id="PTHR30489">
    <property type="entry name" value="LIPOPROTEIN-RELEASING SYSTEM TRANSMEMBRANE PROTEIN LOLE"/>
    <property type="match status" value="1"/>
</dbReference>